<dbReference type="Proteomes" id="UP000011086">
    <property type="component" value="Unassembled WGS sequence"/>
</dbReference>
<organism evidence="1">
    <name type="scientific">Pyricularia oryzae (strain Y34)</name>
    <name type="common">Rice blast fungus</name>
    <name type="synonym">Magnaporthe oryzae</name>
    <dbReference type="NCBI Taxonomy" id="1143189"/>
    <lineage>
        <taxon>Eukaryota</taxon>
        <taxon>Fungi</taxon>
        <taxon>Dikarya</taxon>
        <taxon>Ascomycota</taxon>
        <taxon>Pezizomycotina</taxon>
        <taxon>Sordariomycetes</taxon>
        <taxon>Sordariomycetidae</taxon>
        <taxon>Magnaporthales</taxon>
        <taxon>Pyriculariaceae</taxon>
        <taxon>Pyricularia</taxon>
    </lineage>
</organism>
<reference evidence="1" key="1">
    <citation type="journal article" date="2012" name="PLoS Genet.">
        <title>Comparative analysis of the genomes of two field isolates of the rice blast fungus Magnaporthe oryzae.</title>
        <authorList>
            <person name="Xue M."/>
            <person name="Yang J."/>
            <person name="Li Z."/>
            <person name="Hu S."/>
            <person name="Yao N."/>
            <person name="Dean R.A."/>
            <person name="Zhao W."/>
            <person name="Shen M."/>
            <person name="Zhang H."/>
            <person name="Li C."/>
            <person name="Liu L."/>
            <person name="Cao L."/>
            <person name="Xu X."/>
            <person name="Xing Y."/>
            <person name="Hsiang T."/>
            <person name="Zhang Z."/>
            <person name="Xu J.R."/>
            <person name="Peng Y.L."/>
        </authorList>
    </citation>
    <scope>NUCLEOTIDE SEQUENCE</scope>
    <source>
        <strain evidence="1">Y34</strain>
    </source>
</reference>
<proteinExistence type="predicted"/>
<gene>
    <name evidence="1" type="ORF">OOU_Y34scaffold00624g75</name>
</gene>
<accession>A0AA97PJM8</accession>
<dbReference type="EMBL" id="JH793961">
    <property type="protein sequence ID" value="ELQ36979.1"/>
    <property type="molecule type" value="Genomic_DNA"/>
</dbReference>
<evidence type="ECO:0000313" key="1">
    <source>
        <dbReference type="EMBL" id="ELQ36979.1"/>
    </source>
</evidence>
<sequence>MTVADNWSPRLARPFNLFYYRVFLSGPESPAHAPYPWHLVSLEPVLASARTGLGAFLPRKTRLGLCRGTTRS</sequence>
<name>A0AA97PJM8_PYRO3</name>
<dbReference type="AlphaFoldDB" id="A0AA97PJM8"/>
<protein>
    <submittedName>
        <fullName evidence="1">Uncharacterized protein</fullName>
    </submittedName>
</protein>